<sequence length="92" mass="10103">KGVAPLDHVNKTFCSRFRECGRAGPPTDEKKGYLPSFFLSSPPCPETLRSSFKLDSFLGLVPHTLATIDFSSMKTERRGSFHDKGAQVVASI</sequence>
<keyword evidence="2" id="KW-1185">Reference proteome</keyword>
<proteinExistence type="predicted"/>
<evidence type="ECO:0000313" key="2">
    <source>
        <dbReference type="Proteomes" id="UP000053825"/>
    </source>
</evidence>
<dbReference type="Proteomes" id="UP000053825">
    <property type="component" value="Unassembled WGS sequence"/>
</dbReference>
<dbReference type="EMBL" id="KQ414725">
    <property type="protein sequence ID" value="KOC62685.1"/>
    <property type="molecule type" value="Genomic_DNA"/>
</dbReference>
<gene>
    <name evidence="1" type="ORF">WH47_04897</name>
</gene>
<accession>A0A0L7QVP8</accession>
<evidence type="ECO:0000313" key="1">
    <source>
        <dbReference type="EMBL" id="KOC62685.1"/>
    </source>
</evidence>
<feature type="non-terminal residue" evidence="1">
    <location>
        <position position="1"/>
    </location>
</feature>
<organism evidence="1 2">
    <name type="scientific">Habropoda laboriosa</name>
    <dbReference type="NCBI Taxonomy" id="597456"/>
    <lineage>
        <taxon>Eukaryota</taxon>
        <taxon>Metazoa</taxon>
        <taxon>Ecdysozoa</taxon>
        <taxon>Arthropoda</taxon>
        <taxon>Hexapoda</taxon>
        <taxon>Insecta</taxon>
        <taxon>Pterygota</taxon>
        <taxon>Neoptera</taxon>
        <taxon>Endopterygota</taxon>
        <taxon>Hymenoptera</taxon>
        <taxon>Apocrita</taxon>
        <taxon>Aculeata</taxon>
        <taxon>Apoidea</taxon>
        <taxon>Anthophila</taxon>
        <taxon>Apidae</taxon>
        <taxon>Habropoda</taxon>
    </lineage>
</organism>
<reference evidence="1 2" key="1">
    <citation type="submission" date="2015-07" db="EMBL/GenBank/DDBJ databases">
        <title>The genome of Habropoda laboriosa.</title>
        <authorList>
            <person name="Pan H."/>
            <person name="Kapheim K."/>
        </authorList>
    </citation>
    <scope>NUCLEOTIDE SEQUENCE [LARGE SCALE GENOMIC DNA]</scope>
    <source>
        <strain evidence="1">0110345459</strain>
    </source>
</reference>
<dbReference type="AlphaFoldDB" id="A0A0L7QVP8"/>
<protein>
    <submittedName>
        <fullName evidence="1">Uncharacterized protein</fullName>
    </submittedName>
</protein>
<name>A0A0L7QVP8_9HYME</name>